<dbReference type="Pfam" id="PF01753">
    <property type="entry name" value="zf-MYND"/>
    <property type="match status" value="1"/>
</dbReference>
<feature type="domain" description="MYND-type" evidence="4">
    <location>
        <begin position="24"/>
        <end position="62"/>
    </location>
</feature>
<dbReference type="SUPFAM" id="SSF144232">
    <property type="entry name" value="HIT/MYND zinc finger-like"/>
    <property type="match status" value="1"/>
</dbReference>
<accession>A0A2S5BBS1</accession>
<sequence>MDALLLHLIPARRAITDRSGRITCSVCGADAPFRCGACPAEIGAFCSKVHQRLVWPEHKAVCGEGKAKPFLLPDLTDHDLGLFARYWDQPAFYERRHEHLGHLMESLFKLPAESVGATASSLNERIKSCGTIDGFAAPVVAAQILYGSLFEKHPCISQLEKTEFPAACELDLSATCFISIVLFHLKGFQITLPPNAHDRFMHRLVIWWALLRAMYRQQQTKRFTPVEVTVEHLDNAMQLLSLEVLPFMPESLLWSSFFHFITDPMWLIPKMRAYKSGPAPYGTGRSKIWRILPLKEAPEGENSARLV</sequence>
<name>A0A2S5BBS1_9BASI</name>
<comment type="caution">
    <text evidence="5">The sequence shown here is derived from an EMBL/GenBank/DDBJ whole genome shotgun (WGS) entry which is preliminary data.</text>
</comment>
<evidence type="ECO:0000313" key="6">
    <source>
        <dbReference type="Proteomes" id="UP000237144"/>
    </source>
</evidence>
<organism evidence="5 6">
    <name type="scientific">Rhodotorula taiwanensis</name>
    <dbReference type="NCBI Taxonomy" id="741276"/>
    <lineage>
        <taxon>Eukaryota</taxon>
        <taxon>Fungi</taxon>
        <taxon>Dikarya</taxon>
        <taxon>Basidiomycota</taxon>
        <taxon>Pucciniomycotina</taxon>
        <taxon>Microbotryomycetes</taxon>
        <taxon>Sporidiobolales</taxon>
        <taxon>Sporidiobolaceae</taxon>
        <taxon>Rhodotorula</taxon>
    </lineage>
</organism>
<dbReference type="Gene3D" id="6.10.140.2220">
    <property type="match status" value="1"/>
</dbReference>
<keyword evidence="1" id="KW-0479">Metal-binding</keyword>
<dbReference type="GO" id="GO:0008270">
    <property type="term" value="F:zinc ion binding"/>
    <property type="evidence" value="ECO:0007669"/>
    <property type="project" value="UniProtKB-KW"/>
</dbReference>
<gene>
    <name evidence="5" type="ORF">BMF94_2667</name>
</gene>
<reference evidence="5 6" key="1">
    <citation type="journal article" date="2018" name="Front. Microbiol.">
        <title>Prospects for Fungal Bioremediation of Acidic Radioactive Waste Sites: Characterization and Genome Sequence of Rhodotorula taiwanensis MD1149.</title>
        <authorList>
            <person name="Tkavc R."/>
            <person name="Matrosova V.Y."/>
            <person name="Grichenko O.E."/>
            <person name="Gostincar C."/>
            <person name="Volpe R.P."/>
            <person name="Klimenkova P."/>
            <person name="Gaidamakova E.K."/>
            <person name="Zhou C.E."/>
            <person name="Stewart B.J."/>
            <person name="Lyman M.G."/>
            <person name="Malfatti S.A."/>
            <person name="Rubinfeld B."/>
            <person name="Courtot M."/>
            <person name="Singh J."/>
            <person name="Dalgard C.L."/>
            <person name="Hamilton T."/>
            <person name="Frey K.G."/>
            <person name="Gunde-Cimerman N."/>
            <person name="Dugan L."/>
            <person name="Daly M.J."/>
        </authorList>
    </citation>
    <scope>NUCLEOTIDE SEQUENCE [LARGE SCALE GENOMIC DNA]</scope>
    <source>
        <strain evidence="5 6">MD1149</strain>
    </source>
</reference>
<dbReference type="EMBL" id="PJQD01000026">
    <property type="protein sequence ID" value="POY74229.1"/>
    <property type="molecule type" value="Genomic_DNA"/>
</dbReference>
<keyword evidence="6" id="KW-1185">Reference proteome</keyword>
<evidence type="ECO:0000256" key="1">
    <source>
        <dbReference type="ARBA" id="ARBA00022723"/>
    </source>
</evidence>
<keyword evidence="3" id="KW-0862">Zinc</keyword>
<evidence type="ECO:0000259" key="4">
    <source>
        <dbReference type="Pfam" id="PF01753"/>
    </source>
</evidence>
<evidence type="ECO:0000313" key="5">
    <source>
        <dbReference type="EMBL" id="POY74229.1"/>
    </source>
</evidence>
<evidence type="ECO:0000256" key="3">
    <source>
        <dbReference type="ARBA" id="ARBA00022833"/>
    </source>
</evidence>
<protein>
    <recommendedName>
        <fullName evidence="4">MYND-type domain-containing protein</fullName>
    </recommendedName>
</protein>
<dbReference type="InterPro" id="IPR002893">
    <property type="entry name" value="Znf_MYND"/>
</dbReference>
<keyword evidence="2" id="KW-0863">Zinc-finger</keyword>
<proteinExistence type="predicted"/>
<dbReference type="AlphaFoldDB" id="A0A2S5BBS1"/>
<evidence type="ECO:0000256" key="2">
    <source>
        <dbReference type="ARBA" id="ARBA00022771"/>
    </source>
</evidence>
<dbReference type="Proteomes" id="UP000237144">
    <property type="component" value="Unassembled WGS sequence"/>
</dbReference>